<keyword evidence="1" id="KW-1133">Transmembrane helix</keyword>
<protein>
    <submittedName>
        <fullName evidence="2">Uncharacterized protein</fullName>
    </submittedName>
</protein>
<feature type="transmembrane region" description="Helical" evidence="1">
    <location>
        <begin position="59"/>
        <end position="76"/>
    </location>
</feature>
<proteinExistence type="predicted"/>
<evidence type="ECO:0000256" key="1">
    <source>
        <dbReference type="SAM" id="Phobius"/>
    </source>
</evidence>
<organism evidence="2">
    <name type="scientific">Tanacetum cinerariifolium</name>
    <name type="common">Dalmatian daisy</name>
    <name type="synonym">Chrysanthemum cinerariifolium</name>
    <dbReference type="NCBI Taxonomy" id="118510"/>
    <lineage>
        <taxon>Eukaryota</taxon>
        <taxon>Viridiplantae</taxon>
        <taxon>Streptophyta</taxon>
        <taxon>Embryophyta</taxon>
        <taxon>Tracheophyta</taxon>
        <taxon>Spermatophyta</taxon>
        <taxon>Magnoliopsida</taxon>
        <taxon>eudicotyledons</taxon>
        <taxon>Gunneridae</taxon>
        <taxon>Pentapetalae</taxon>
        <taxon>asterids</taxon>
        <taxon>campanulids</taxon>
        <taxon>Asterales</taxon>
        <taxon>Asteraceae</taxon>
        <taxon>Asteroideae</taxon>
        <taxon>Anthemideae</taxon>
        <taxon>Anthemidinae</taxon>
        <taxon>Tanacetum</taxon>
    </lineage>
</organism>
<reference evidence="2" key="1">
    <citation type="journal article" date="2019" name="Sci. Rep.">
        <title>Draft genome of Tanacetum cinerariifolium, the natural source of mosquito coil.</title>
        <authorList>
            <person name="Yamashiro T."/>
            <person name="Shiraishi A."/>
            <person name="Satake H."/>
            <person name="Nakayama K."/>
        </authorList>
    </citation>
    <scope>NUCLEOTIDE SEQUENCE</scope>
</reference>
<dbReference type="EMBL" id="BKCJ010006157">
    <property type="protein sequence ID" value="GEU70652.1"/>
    <property type="molecule type" value="Genomic_DNA"/>
</dbReference>
<feature type="transmembrane region" description="Helical" evidence="1">
    <location>
        <begin position="18"/>
        <end position="38"/>
    </location>
</feature>
<accession>A0A6L2MD56</accession>
<sequence length="90" mass="9914">MLTPSGEGLILYQAYGNLYAMTGGTILVEVVLFGGHLVPSIVKVLPVDRNMILVIQTRLNIPMVVFYFFILLFAIGSSRDPIVHVIAPRL</sequence>
<keyword evidence="1" id="KW-0812">Transmembrane</keyword>
<gene>
    <name evidence="2" type="ORF">Tci_042630</name>
</gene>
<name>A0A6L2MD56_TANCI</name>
<comment type="caution">
    <text evidence="2">The sequence shown here is derived from an EMBL/GenBank/DDBJ whole genome shotgun (WGS) entry which is preliminary data.</text>
</comment>
<evidence type="ECO:0000313" key="2">
    <source>
        <dbReference type="EMBL" id="GEU70652.1"/>
    </source>
</evidence>
<keyword evidence="1" id="KW-0472">Membrane</keyword>
<dbReference type="AlphaFoldDB" id="A0A6L2MD56"/>